<name>A0ABN3QSL9_9ACTN</name>
<accession>A0ABN3QSL9</accession>
<evidence type="ECO:0000313" key="3">
    <source>
        <dbReference type="Proteomes" id="UP001500151"/>
    </source>
</evidence>
<dbReference type="EMBL" id="BAAASJ010000031">
    <property type="protein sequence ID" value="GAA2634217.1"/>
    <property type="molecule type" value="Genomic_DNA"/>
</dbReference>
<sequence length="68" mass="7025">MAGVLFSVTPAFSIRLAAAWVAGRFQVLGAAVGAGGDDDREAVRLGDLGEGHDVAPQQPAIDSNRFDN</sequence>
<dbReference type="Proteomes" id="UP001500151">
    <property type="component" value="Unassembled WGS sequence"/>
</dbReference>
<proteinExistence type="predicted"/>
<evidence type="ECO:0000313" key="2">
    <source>
        <dbReference type="EMBL" id="GAA2634217.1"/>
    </source>
</evidence>
<gene>
    <name evidence="2" type="ORF">GCM10010307_29260</name>
</gene>
<feature type="region of interest" description="Disordered" evidence="1">
    <location>
        <begin position="47"/>
        <end position="68"/>
    </location>
</feature>
<protein>
    <recommendedName>
        <fullName evidence="4">Secreted protein</fullName>
    </recommendedName>
</protein>
<reference evidence="2 3" key="1">
    <citation type="journal article" date="2019" name="Int. J. Syst. Evol. Microbiol.">
        <title>The Global Catalogue of Microorganisms (GCM) 10K type strain sequencing project: providing services to taxonomists for standard genome sequencing and annotation.</title>
        <authorList>
            <consortium name="The Broad Institute Genomics Platform"/>
            <consortium name="The Broad Institute Genome Sequencing Center for Infectious Disease"/>
            <person name="Wu L."/>
            <person name="Ma J."/>
        </authorList>
    </citation>
    <scope>NUCLEOTIDE SEQUENCE [LARGE SCALE GENOMIC DNA]</scope>
    <source>
        <strain evidence="2 3">JCM 4524</strain>
    </source>
</reference>
<comment type="caution">
    <text evidence="2">The sequence shown here is derived from an EMBL/GenBank/DDBJ whole genome shotgun (WGS) entry which is preliminary data.</text>
</comment>
<evidence type="ECO:0008006" key="4">
    <source>
        <dbReference type="Google" id="ProtNLM"/>
    </source>
</evidence>
<organism evidence="2 3">
    <name type="scientific">Streptomyces vastus</name>
    <dbReference type="NCBI Taxonomy" id="285451"/>
    <lineage>
        <taxon>Bacteria</taxon>
        <taxon>Bacillati</taxon>
        <taxon>Actinomycetota</taxon>
        <taxon>Actinomycetes</taxon>
        <taxon>Kitasatosporales</taxon>
        <taxon>Streptomycetaceae</taxon>
        <taxon>Streptomyces</taxon>
    </lineage>
</organism>
<evidence type="ECO:0000256" key="1">
    <source>
        <dbReference type="SAM" id="MobiDB-lite"/>
    </source>
</evidence>
<keyword evidence="3" id="KW-1185">Reference proteome</keyword>